<dbReference type="GeneID" id="55657417"/>
<sequence length="84" mass="9694">MAHTAFPSDLVEAQRAWDRTYAELAAREVPYTALRRRLLRLSCRLAAHPFWGTDRGRSPAARVELRELVRSQEEGETHGRRSPH</sequence>
<name>A0A2R4T4C3_9ACTN</name>
<organism evidence="1 2">
    <name type="scientific">Streptomyces lunaelactis</name>
    <dbReference type="NCBI Taxonomy" id="1535768"/>
    <lineage>
        <taxon>Bacteria</taxon>
        <taxon>Bacillati</taxon>
        <taxon>Actinomycetota</taxon>
        <taxon>Actinomycetes</taxon>
        <taxon>Kitasatosporales</taxon>
        <taxon>Streptomycetaceae</taxon>
        <taxon>Streptomyces</taxon>
    </lineage>
</organism>
<protein>
    <submittedName>
        <fullName evidence="1">Uncharacterized protein</fullName>
    </submittedName>
</protein>
<dbReference type="RefSeq" id="WP_108150054.1">
    <property type="nucleotide sequence ID" value="NZ_CP026304.1"/>
</dbReference>
<dbReference type="EMBL" id="CP026304">
    <property type="protein sequence ID" value="AVZ74000.1"/>
    <property type="molecule type" value="Genomic_DNA"/>
</dbReference>
<proteinExistence type="predicted"/>
<dbReference type="KEGG" id="slk:SLUN_19370"/>
<keyword evidence="2" id="KW-1185">Reference proteome</keyword>
<dbReference type="AlphaFoldDB" id="A0A2R4T4C3"/>
<accession>A0A2R4T4C3</accession>
<evidence type="ECO:0000313" key="2">
    <source>
        <dbReference type="Proteomes" id="UP000244201"/>
    </source>
</evidence>
<reference evidence="1 2" key="1">
    <citation type="submission" date="2018-01" db="EMBL/GenBank/DDBJ databases">
        <title>Complete genome sequence of Streptomyces lunaelactis MM109T, a Ferroverdin A producer isolated from cave moonmilk deposits.</title>
        <authorList>
            <person name="Naome A."/>
            <person name="Martinet L."/>
            <person name="Maciejewska M."/>
            <person name="Anderssen S."/>
            <person name="Adam D."/>
            <person name="Tenconi E."/>
            <person name="Deflandre B."/>
            <person name="Arguelles-Arias A."/>
            <person name="Calusinska M."/>
            <person name="Copieters W."/>
            <person name="Karim L."/>
            <person name="Hanikenne M."/>
            <person name="Baurain D."/>
            <person name="van Wezel G."/>
            <person name="Smargiasso N."/>
            <person name="de Pauw E."/>
            <person name="Delfosse P."/>
            <person name="Rigali S."/>
        </authorList>
    </citation>
    <scope>NUCLEOTIDE SEQUENCE [LARGE SCALE GENOMIC DNA]</scope>
    <source>
        <strain evidence="1 2">MM109</strain>
    </source>
</reference>
<dbReference type="Proteomes" id="UP000244201">
    <property type="component" value="Chromosome"/>
</dbReference>
<evidence type="ECO:0000313" key="1">
    <source>
        <dbReference type="EMBL" id="AVZ74000.1"/>
    </source>
</evidence>
<gene>
    <name evidence="1" type="ORF">SLUN_19370</name>
</gene>
<dbReference type="OrthoDB" id="4269933at2"/>